<sequence>MADTERSHPETVSVEISGYSKDDARLVFEALSACFASDRAPEEVPQQLHETRPMVWLGTYDVAEARGGGCPPVHLDSPVQADVQGSYWAVERFRHTLDSMFTVQETCTASGDQERDLHLRLESR</sequence>
<dbReference type="RefSeq" id="WP_015493191.1">
    <property type="nucleotide sequence ID" value="NZ_KQ948359.1"/>
</dbReference>
<comment type="caution">
    <text evidence="1">The sequence shown here is derived from an EMBL/GenBank/DDBJ whole genome shotgun (WGS) entry which is preliminary data.</text>
</comment>
<organism evidence="1 2">
    <name type="scientific">Streptomyces corchorusii</name>
    <name type="common">Streptomyces chibaensis</name>
    <dbReference type="NCBI Taxonomy" id="1903"/>
    <lineage>
        <taxon>Bacteria</taxon>
        <taxon>Bacillati</taxon>
        <taxon>Actinomycetota</taxon>
        <taxon>Actinomycetes</taxon>
        <taxon>Kitasatosporales</taxon>
        <taxon>Streptomycetaceae</taxon>
        <taxon>Streptomyces</taxon>
    </lineage>
</organism>
<evidence type="ECO:0000313" key="1">
    <source>
        <dbReference type="EMBL" id="KUN23055.1"/>
    </source>
</evidence>
<dbReference type="AlphaFoldDB" id="A0A101Q4C3"/>
<dbReference type="EMBL" id="LMWP01000026">
    <property type="protein sequence ID" value="KUN23055.1"/>
    <property type="molecule type" value="Genomic_DNA"/>
</dbReference>
<accession>A0A101Q4C3</accession>
<name>A0A101Q4C3_STRCK</name>
<keyword evidence="2" id="KW-1185">Reference proteome</keyword>
<dbReference type="Proteomes" id="UP000053398">
    <property type="component" value="Unassembled WGS sequence"/>
</dbReference>
<evidence type="ECO:0000313" key="2">
    <source>
        <dbReference type="Proteomes" id="UP000053398"/>
    </source>
</evidence>
<reference evidence="1 2" key="1">
    <citation type="submission" date="2015-10" db="EMBL/GenBank/DDBJ databases">
        <title>Draft genome sequence of Streptomyces corchorusii DSM 40340, type strain for the species Streptomyces corchorusii.</title>
        <authorList>
            <person name="Ruckert C."/>
            <person name="Winkler A."/>
            <person name="Kalinowski J."/>
            <person name="Kampfer P."/>
            <person name="Glaeser S."/>
        </authorList>
    </citation>
    <scope>NUCLEOTIDE SEQUENCE [LARGE SCALE GENOMIC DNA]</scope>
    <source>
        <strain evidence="1 2">DSM 40340</strain>
    </source>
</reference>
<proteinExistence type="predicted"/>
<protein>
    <submittedName>
        <fullName evidence="1">Uncharacterized protein</fullName>
    </submittedName>
</protein>
<gene>
    <name evidence="1" type="ORF">AQJ11_24120</name>
</gene>